<keyword evidence="3" id="KW-0808">Transferase</keyword>
<evidence type="ECO:0000256" key="3">
    <source>
        <dbReference type="ARBA" id="ARBA00022679"/>
    </source>
</evidence>
<protein>
    <recommendedName>
        <fullName evidence="6">O-fucosyltransferase family protein</fullName>
    </recommendedName>
</protein>
<accession>A0ABC8RGX2</accession>
<evidence type="ECO:0000256" key="7">
    <source>
        <dbReference type="SAM" id="SignalP"/>
    </source>
</evidence>
<evidence type="ECO:0000313" key="8">
    <source>
        <dbReference type="EMBL" id="CAK9144215.1"/>
    </source>
</evidence>
<keyword evidence="4" id="KW-0294">Fucose metabolism</keyword>
<dbReference type="InterPro" id="IPR024709">
    <property type="entry name" value="FucosylTrfase_pln"/>
</dbReference>
<keyword evidence="9" id="KW-1185">Reference proteome</keyword>
<comment type="caution">
    <text evidence="8">The sequence shown here is derived from an EMBL/GenBank/DDBJ whole genome shotgun (WGS) entry which is preliminary data.</text>
</comment>
<name>A0ABC8RGX2_9AQUA</name>
<dbReference type="EMBL" id="CAUOFW020001375">
    <property type="protein sequence ID" value="CAK9144215.1"/>
    <property type="molecule type" value="Genomic_DNA"/>
</dbReference>
<keyword evidence="2" id="KW-0328">Glycosyltransferase</keyword>
<dbReference type="GO" id="GO:0016757">
    <property type="term" value="F:glycosyltransferase activity"/>
    <property type="evidence" value="ECO:0007669"/>
    <property type="project" value="UniProtKB-KW"/>
</dbReference>
<evidence type="ECO:0000313" key="9">
    <source>
        <dbReference type="Proteomes" id="UP001642360"/>
    </source>
</evidence>
<evidence type="ECO:0000256" key="5">
    <source>
        <dbReference type="ARBA" id="ARBA00023277"/>
    </source>
</evidence>
<dbReference type="InterPro" id="IPR019378">
    <property type="entry name" value="GDP-Fuc_O-FucTrfase"/>
</dbReference>
<keyword evidence="5" id="KW-0119">Carbohydrate metabolism</keyword>
<dbReference type="GO" id="GO:0006004">
    <property type="term" value="P:fucose metabolic process"/>
    <property type="evidence" value="ECO:0007669"/>
    <property type="project" value="UniProtKB-KW"/>
</dbReference>
<dbReference type="Pfam" id="PF10250">
    <property type="entry name" value="O-FucT"/>
    <property type="match status" value="1"/>
</dbReference>
<dbReference type="AlphaFoldDB" id="A0ABC8RGX2"/>
<organism evidence="8 9">
    <name type="scientific">Ilex paraguariensis</name>
    <name type="common">yerba mate</name>
    <dbReference type="NCBI Taxonomy" id="185542"/>
    <lineage>
        <taxon>Eukaryota</taxon>
        <taxon>Viridiplantae</taxon>
        <taxon>Streptophyta</taxon>
        <taxon>Embryophyta</taxon>
        <taxon>Tracheophyta</taxon>
        <taxon>Spermatophyta</taxon>
        <taxon>Magnoliopsida</taxon>
        <taxon>eudicotyledons</taxon>
        <taxon>Gunneridae</taxon>
        <taxon>Pentapetalae</taxon>
        <taxon>asterids</taxon>
        <taxon>campanulids</taxon>
        <taxon>Aquifoliales</taxon>
        <taxon>Aquifoliaceae</taxon>
        <taxon>Ilex</taxon>
    </lineage>
</organism>
<evidence type="ECO:0000256" key="1">
    <source>
        <dbReference type="ARBA" id="ARBA00007737"/>
    </source>
</evidence>
<dbReference type="Gene3D" id="3.40.50.11350">
    <property type="match status" value="1"/>
</dbReference>
<gene>
    <name evidence="8" type="ORF">ILEXP_LOCUS11958</name>
</gene>
<feature type="signal peptide" evidence="7">
    <location>
        <begin position="1"/>
        <end position="29"/>
    </location>
</feature>
<evidence type="ECO:0000256" key="4">
    <source>
        <dbReference type="ARBA" id="ARBA00023253"/>
    </source>
</evidence>
<dbReference type="Proteomes" id="UP001642360">
    <property type="component" value="Unassembled WGS sequence"/>
</dbReference>
<evidence type="ECO:0000256" key="2">
    <source>
        <dbReference type="ARBA" id="ARBA00022676"/>
    </source>
</evidence>
<dbReference type="PANTHER" id="PTHR31288">
    <property type="entry name" value="O-FUCOSYLTRANSFERASE FAMILY PROTEIN"/>
    <property type="match status" value="1"/>
</dbReference>
<keyword evidence="7" id="KW-0732">Signal</keyword>
<sequence>MLGPRPHNEGNCLVMLILDMMSFHLIADAIKVARYLGATLVLPNIQGSKSSDKRNFEEIYDVEKFIRTLDGIIEVARDHPALVSSEKLPVVRVPNRVCETYIATKVEPLFRIKGNLRLEIYYPSLIMTKGKETQYVDPYSCLAMFEILQLQPRLQQVVNSMIWRLKTLNQKSNGQYIAVHLRVEMLEKKCKGNEARRRKRCYNAQEIGEFLKKVDFQTNTTIYLTESRWQTSLDALRDIYPNTYTKEDIMSAKEKANLLSSGSSELEKVIDFHICSESDVFVPAVSCLFYATVIGKRIASGKTQILVPAQMTSPSRRDYISPYISEKNHLAYSCFC</sequence>
<evidence type="ECO:0000256" key="6">
    <source>
        <dbReference type="ARBA" id="ARBA00030350"/>
    </source>
</evidence>
<reference evidence="8 9" key="1">
    <citation type="submission" date="2024-02" db="EMBL/GenBank/DDBJ databases">
        <authorList>
            <person name="Vignale AGUSTIN F."/>
            <person name="Sosa J E."/>
            <person name="Modenutti C."/>
        </authorList>
    </citation>
    <scope>NUCLEOTIDE SEQUENCE [LARGE SCALE GENOMIC DNA]</scope>
</reference>
<feature type="chain" id="PRO_5044869945" description="O-fucosyltransferase family protein" evidence="7">
    <location>
        <begin position="30"/>
        <end position="336"/>
    </location>
</feature>
<dbReference type="PANTHER" id="PTHR31288:SF5">
    <property type="entry name" value="PROTEIN MANNAN SYNTHESIS-RELATED 1"/>
    <property type="match status" value="1"/>
</dbReference>
<comment type="similarity">
    <text evidence="1">Belongs to the glycosyltransferase GT106 family.</text>
</comment>
<proteinExistence type="inferred from homology"/>